<dbReference type="GO" id="GO:0004930">
    <property type="term" value="F:G protein-coupled receptor activity"/>
    <property type="evidence" value="ECO:0007669"/>
    <property type="project" value="InterPro"/>
</dbReference>
<evidence type="ECO:0000313" key="10">
    <source>
        <dbReference type="Proteomes" id="UP001153709"/>
    </source>
</evidence>
<sequence>MKQIEHDLRVQKKAVKLLNSRCSSLEGIVKKKTERSIEMSKDYKTAKGCFKNSSDTTENKKKIMTDETTYTSNATSNTSIPEQSQSKTTKELGEVSQPASNQSSALKSSTSQNWEKDEKDPQSRLISIQWNVIYIFLRSITSHSTGGVSASHGSSNCLCVSYCYSLIRKVLRANKERQRLSRNQKREIGLATMLLGVVVVFFICNLLPLVINIIETFQVQIPFELDYLLQTSNLLVTINSSVNFIIYVIFGEKFKRLFLILFCNNNLFRSGRESPDGVTHEDSFISNGDRHSLRLQRHSTSLSRNGTGSNFGRTNGSTRIPNRNSCRYNRTSSPGPCVYYPANRNNKEITQTTVLIGD</sequence>
<dbReference type="OrthoDB" id="10011262at2759"/>
<evidence type="ECO:0000256" key="7">
    <source>
        <dbReference type="SAM" id="Phobius"/>
    </source>
</evidence>
<name>A0A9N9T6V5_DIABA</name>
<accession>A0A9N9T6V5</accession>
<comment type="similarity">
    <text evidence="2">Belongs to the G-protein coupled receptor 1 family.</text>
</comment>
<dbReference type="PROSITE" id="PS50262">
    <property type="entry name" value="G_PROTEIN_RECEP_F1_2"/>
    <property type="match status" value="1"/>
</dbReference>
<evidence type="ECO:0000256" key="4">
    <source>
        <dbReference type="ARBA" id="ARBA00022989"/>
    </source>
</evidence>
<feature type="domain" description="G-protein coupled receptors family 1 profile" evidence="8">
    <location>
        <begin position="160"/>
        <end position="247"/>
    </location>
</feature>
<dbReference type="Pfam" id="PF00001">
    <property type="entry name" value="7tm_1"/>
    <property type="match status" value="1"/>
</dbReference>
<feature type="compositionally biased region" description="Low complexity" evidence="6">
    <location>
        <begin position="68"/>
        <end position="79"/>
    </location>
</feature>
<organism evidence="9 10">
    <name type="scientific">Diabrotica balteata</name>
    <name type="common">Banded cucumber beetle</name>
    <dbReference type="NCBI Taxonomy" id="107213"/>
    <lineage>
        <taxon>Eukaryota</taxon>
        <taxon>Metazoa</taxon>
        <taxon>Ecdysozoa</taxon>
        <taxon>Arthropoda</taxon>
        <taxon>Hexapoda</taxon>
        <taxon>Insecta</taxon>
        <taxon>Pterygota</taxon>
        <taxon>Neoptera</taxon>
        <taxon>Endopterygota</taxon>
        <taxon>Coleoptera</taxon>
        <taxon>Polyphaga</taxon>
        <taxon>Cucujiformia</taxon>
        <taxon>Chrysomeloidea</taxon>
        <taxon>Chrysomelidae</taxon>
        <taxon>Galerucinae</taxon>
        <taxon>Diabroticina</taxon>
        <taxon>Diabroticites</taxon>
        <taxon>Diabrotica</taxon>
    </lineage>
</organism>
<keyword evidence="4 7" id="KW-1133">Transmembrane helix</keyword>
<dbReference type="GO" id="GO:0016020">
    <property type="term" value="C:membrane"/>
    <property type="evidence" value="ECO:0007669"/>
    <property type="project" value="UniProtKB-SubCell"/>
</dbReference>
<keyword evidence="10" id="KW-1185">Reference proteome</keyword>
<dbReference type="Proteomes" id="UP001153709">
    <property type="component" value="Chromosome 6"/>
</dbReference>
<keyword evidence="3 7" id="KW-0812">Transmembrane</keyword>
<dbReference type="PANTHER" id="PTHR47632">
    <property type="entry name" value="FMRFAMIDE PEPTIDE RECEPTOR FAMILY-RELATED"/>
    <property type="match status" value="1"/>
</dbReference>
<comment type="subcellular location">
    <subcellularLocation>
        <location evidence="1">Membrane</location>
    </subcellularLocation>
</comment>
<keyword evidence="5 7" id="KW-0472">Membrane</keyword>
<evidence type="ECO:0000256" key="3">
    <source>
        <dbReference type="ARBA" id="ARBA00022692"/>
    </source>
</evidence>
<dbReference type="AlphaFoldDB" id="A0A9N9T6V5"/>
<evidence type="ECO:0000256" key="6">
    <source>
        <dbReference type="SAM" id="MobiDB-lite"/>
    </source>
</evidence>
<feature type="transmembrane region" description="Helical" evidence="7">
    <location>
        <begin position="231"/>
        <end position="250"/>
    </location>
</feature>
<evidence type="ECO:0000256" key="5">
    <source>
        <dbReference type="ARBA" id="ARBA00023136"/>
    </source>
</evidence>
<evidence type="ECO:0000259" key="8">
    <source>
        <dbReference type="PROSITE" id="PS50262"/>
    </source>
</evidence>
<proteinExistence type="inferred from homology"/>
<gene>
    <name evidence="9" type="ORF">DIABBA_LOCUS9909</name>
</gene>
<feature type="compositionally biased region" description="Polar residues" evidence="6">
    <location>
        <begin position="97"/>
        <end position="113"/>
    </location>
</feature>
<evidence type="ECO:0000256" key="1">
    <source>
        <dbReference type="ARBA" id="ARBA00004370"/>
    </source>
</evidence>
<feature type="region of interest" description="Disordered" evidence="6">
    <location>
        <begin position="298"/>
        <end position="327"/>
    </location>
</feature>
<dbReference type="InterPro" id="IPR053326">
    <property type="entry name" value="GPCR1-like"/>
</dbReference>
<feature type="region of interest" description="Disordered" evidence="6">
    <location>
        <begin position="67"/>
        <end position="120"/>
    </location>
</feature>
<dbReference type="EMBL" id="OU898281">
    <property type="protein sequence ID" value="CAG9836862.1"/>
    <property type="molecule type" value="Genomic_DNA"/>
</dbReference>
<dbReference type="Gene3D" id="1.20.1070.10">
    <property type="entry name" value="Rhodopsin 7-helix transmembrane proteins"/>
    <property type="match status" value="1"/>
</dbReference>
<dbReference type="InterPro" id="IPR017452">
    <property type="entry name" value="GPCR_Rhodpsn_7TM"/>
</dbReference>
<dbReference type="InterPro" id="IPR000276">
    <property type="entry name" value="GPCR_Rhodpsn"/>
</dbReference>
<protein>
    <recommendedName>
        <fullName evidence="8">G-protein coupled receptors family 1 profile domain-containing protein</fullName>
    </recommendedName>
</protein>
<reference evidence="9" key="1">
    <citation type="submission" date="2022-01" db="EMBL/GenBank/DDBJ databases">
        <authorList>
            <person name="King R."/>
        </authorList>
    </citation>
    <scope>NUCLEOTIDE SEQUENCE</scope>
</reference>
<evidence type="ECO:0000256" key="2">
    <source>
        <dbReference type="ARBA" id="ARBA00010663"/>
    </source>
</evidence>
<feature type="transmembrane region" description="Helical" evidence="7">
    <location>
        <begin position="188"/>
        <end position="211"/>
    </location>
</feature>
<dbReference type="SUPFAM" id="SSF81321">
    <property type="entry name" value="Family A G protein-coupled receptor-like"/>
    <property type="match status" value="1"/>
</dbReference>
<evidence type="ECO:0000313" key="9">
    <source>
        <dbReference type="EMBL" id="CAG9836862.1"/>
    </source>
</evidence>